<gene>
    <name evidence="1" type="ORF">GGE15_007498</name>
</gene>
<proteinExistence type="predicted"/>
<accession>A0A7W6UTP0</accession>
<comment type="caution">
    <text evidence="1">The sequence shown here is derived from an EMBL/GenBank/DDBJ whole genome shotgun (WGS) entry which is preliminary data.</text>
</comment>
<organism evidence="1 2">
    <name type="scientific">Rhizobium esperanzae</name>
    <dbReference type="NCBI Taxonomy" id="1967781"/>
    <lineage>
        <taxon>Bacteria</taxon>
        <taxon>Pseudomonadati</taxon>
        <taxon>Pseudomonadota</taxon>
        <taxon>Alphaproteobacteria</taxon>
        <taxon>Hyphomicrobiales</taxon>
        <taxon>Rhizobiaceae</taxon>
        <taxon>Rhizobium/Agrobacterium group</taxon>
        <taxon>Rhizobium</taxon>
    </lineage>
</organism>
<evidence type="ECO:0000313" key="2">
    <source>
        <dbReference type="Proteomes" id="UP000533724"/>
    </source>
</evidence>
<reference evidence="1 2" key="1">
    <citation type="submission" date="2020-08" db="EMBL/GenBank/DDBJ databases">
        <title>Genomic Encyclopedia of Type Strains, Phase IV (KMG-V): Genome sequencing to study the core and pangenomes of soil and plant-associated prokaryotes.</title>
        <authorList>
            <person name="Whitman W."/>
        </authorList>
    </citation>
    <scope>NUCLEOTIDE SEQUENCE [LARGE SCALE GENOMIC DNA]</scope>
    <source>
        <strain evidence="1 2">SEMIA 414</strain>
    </source>
</reference>
<dbReference type="Proteomes" id="UP000533724">
    <property type="component" value="Unassembled WGS sequence"/>
</dbReference>
<dbReference type="RefSeq" id="WP_184502321.1">
    <property type="nucleotide sequence ID" value="NZ_JACIHI010000048.1"/>
</dbReference>
<dbReference type="AlphaFoldDB" id="A0A7W6UTP0"/>
<evidence type="ECO:0000313" key="1">
    <source>
        <dbReference type="EMBL" id="MBB4444175.1"/>
    </source>
</evidence>
<dbReference type="EMBL" id="JACIHI010000048">
    <property type="protein sequence ID" value="MBB4444175.1"/>
    <property type="molecule type" value="Genomic_DNA"/>
</dbReference>
<sequence length="80" mass="8659">MLRAAQLDAACGAWHAGYKIRLLEGQHHLVNRRSCNAEVATHVGFGGRLFEDAAVGVDEGQVLALDLRKAASCRCGLWVK</sequence>
<protein>
    <submittedName>
        <fullName evidence="1">Uncharacterized protein</fullName>
    </submittedName>
</protein>
<name>A0A7W6UTP0_9HYPH</name>